<evidence type="ECO:0000313" key="1">
    <source>
        <dbReference type="EMBL" id="UUZ45950.1"/>
    </source>
</evidence>
<sequence>MTTLNFTPPSSTADATAAHHASAAIQNLDVVTQAIGALQDALDGHEPHERILLKAAAGAGKTFALKRMVVEALAHESCTRVGVTAFANKQVIPLAGQLGDQLGRERVCLSVSEAWFDRVPALGARQGNGRHQLQGHPGVGRGHHRDDPQARGIGTVHA</sequence>
<proteinExistence type="predicted"/>
<name>A0AC61U7A5_9MICO</name>
<accession>A0AC61U7A5</accession>
<gene>
    <name evidence="1" type="ORF">LP422_08770</name>
</gene>
<protein>
    <submittedName>
        <fullName evidence="1">Uncharacterized protein</fullName>
    </submittedName>
</protein>
<evidence type="ECO:0000313" key="2">
    <source>
        <dbReference type="Proteomes" id="UP001059663"/>
    </source>
</evidence>
<dbReference type="EMBL" id="CP087977">
    <property type="protein sequence ID" value="UUZ45950.1"/>
    <property type="molecule type" value="Genomic_DNA"/>
</dbReference>
<reference evidence="1" key="1">
    <citation type="submission" date="2021-11" db="EMBL/GenBank/DDBJ databases">
        <title>Study of the species diversity of bacterial strains isolated from a unique natural object - Shulgan-Tash cave (Bashkiria).</title>
        <authorList>
            <person name="Sazanova A.L."/>
            <person name="Chirak E.R."/>
            <person name="Safronova V.I."/>
        </authorList>
    </citation>
    <scope>NUCLEOTIDE SEQUENCE</scope>
    <source>
        <strain evidence="1">P1</strain>
    </source>
</reference>
<dbReference type="Proteomes" id="UP001059663">
    <property type="component" value="Chromosome"/>
</dbReference>
<organism evidence="1 2">
    <name type="scientific">Janibacter limosus</name>
    <dbReference type="NCBI Taxonomy" id="53458"/>
    <lineage>
        <taxon>Bacteria</taxon>
        <taxon>Bacillati</taxon>
        <taxon>Actinomycetota</taxon>
        <taxon>Actinomycetes</taxon>
        <taxon>Micrococcales</taxon>
        <taxon>Intrasporangiaceae</taxon>
        <taxon>Janibacter</taxon>
    </lineage>
</organism>